<organism evidence="8 9">
    <name type="scientific">Gordonia hankookensis</name>
    <dbReference type="NCBI Taxonomy" id="589403"/>
    <lineage>
        <taxon>Bacteria</taxon>
        <taxon>Bacillati</taxon>
        <taxon>Actinomycetota</taxon>
        <taxon>Actinomycetes</taxon>
        <taxon>Mycobacteriales</taxon>
        <taxon>Gordoniaceae</taxon>
        <taxon>Gordonia</taxon>
    </lineage>
</organism>
<evidence type="ECO:0000256" key="1">
    <source>
        <dbReference type="ARBA" id="ARBA00009437"/>
    </source>
</evidence>
<name>A0ABR7WG96_9ACTN</name>
<dbReference type="PRINTS" id="PR00039">
    <property type="entry name" value="HTHLYSR"/>
</dbReference>
<dbReference type="PANTHER" id="PTHR30346:SF26">
    <property type="entry name" value="HYDROGEN PEROXIDE-INDUCIBLE GENES ACTIVATOR"/>
    <property type="match status" value="1"/>
</dbReference>
<dbReference type="Pfam" id="PF00126">
    <property type="entry name" value="HTH_1"/>
    <property type="match status" value="1"/>
</dbReference>
<dbReference type="Proteomes" id="UP000602395">
    <property type="component" value="Unassembled WGS sequence"/>
</dbReference>
<keyword evidence="9" id="KW-1185">Reference proteome</keyword>
<keyword evidence="3" id="KW-0238">DNA-binding</keyword>
<dbReference type="CDD" id="cd08411">
    <property type="entry name" value="PBP2_OxyR"/>
    <property type="match status" value="1"/>
</dbReference>
<dbReference type="Gene3D" id="1.10.10.10">
    <property type="entry name" value="Winged helix-like DNA-binding domain superfamily/Winged helix DNA-binding domain"/>
    <property type="match status" value="1"/>
</dbReference>
<keyword evidence="4" id="KW-0010">Activator</keyword>
<dbReference type="EMBL" id="JACWMS010000004">
    <property type="protein sequence ID" value="MBD1321801.1"/>
    <property type="molecule type" value="Genomic_DNA"/>
</dbReference>
<evidence type="ECO:0000256" key="3">
    <source>
        <dbReference type="ARBA" id="ARBA00023125"/>
    </source>
</evidence>
<dbReference type="SUPFAM" id="SSF53850">
    <property type="entry name" value="Periplasmic binding protein-like II"/>
    <property type="match status" value="1"/>
</dbReference>
<dbReference type="Pfam" id="PF03466">
    <property type="entry name" value="LysR_substrate"/>
    <property type="match status" value="1"/>
</dbReference>
<gene>
    <name evidence="8" type="ORF">IDF66_19655</name>
</gene>
<sequence length="318" mass="33786">MIRTILIGMANRSHQPSATALRAFVAVAHRRHFGSAADDLGVSQPTLSQALAGLETGLGLQLVERTTRRVFLTPEGERLLPRAIAAVDAIDDLLAEASGNGDPLAGPMRVGLIPTVAPYILPTVLRGVAERIPELRMQVVEDQTARLLRQLRDGSLDVAIMALPTNERGMSEVPLYTEDFVLALPATHPLAGRRRVDPASLADLPLLLLDEGHCLRDQALEVCRLAGVRPDVGQTRAASLATAVQCVEGGLGVTLIPQTAVAVETGGGQLATATFARPRPGRRVGLVYRDSARRAEAFHTLAEVVADLVVATGTVRRG</sequence>
<evidence type="ECO:0000313" key="9">
    <source>
        <dbReference type="Proteomes" id="UP000602395"/>
    </source>
</evidence>
<evidence type="ECO:0000259" key="7">
    <source>
        <dbReference type="PROSITE" id="PS50931"/>
    </source>
</evidence>
<dbReference type="SUPFAM" id="SSF46785">
    <property type="entry name" value="Winged helix' DNA-binding domain"/>
    <property type="match status" value="1"/>
</dbReference>
<evidence type="ECO:0000256" key="5">
    <source>
        <dbReference type="ARBA" id="ARBA00023163"/>
    </source>
</evidence>
<dbReference type="Gene3D" id="3.40.190.10">
    <property type="entry name" value="Periplasmic binding protein-like II"/>
    <property type="match status" value="2"/>
</dbReference>
<evidence type="ECO:0000313" key="8">
    <source>
        <dbReference type="EMBL" id="MBD1321801.1"/>
    </source>
</evidence>
<evidence type="ECO:0000256" key="2">
    <source>
        <dbReference type="ARBA" id="ARBA00023015"/>
    </source>
</evidence>
<feature type="domain" description="HTH lysR-type" evidence="7">
    <location>
        <begin position="16"/>
        <end position="73"/>
    </location>
</feature>
<dbReference type="RefSeq" id="WP_164308384.1">
    <property type="nucleotide sequence ID" value="NZ_BAABAD010000004.1"/>
</dbReference>
<dbReference type="InterPro" id="IPR036388">
    <property type="entry name" value="WH-like_DNA-bd_sf"/>
</dbReference>
<accession>A0ABR7WG96</accession>
<protein>
    <recommendedName>
        <fullName evidence="6">Probable hydrogen peroxide-inducible genes activator</fullName>
    </recommendedName>
</protein>
<dbReference type="InterPro" id="IPR005119">
    <property type="entry name" value="LysR_subst-bd"/>
</dbReference>
<dbReference type="InterPro" id="IPR000847">
    <property type="entry name" value="LysR_HTH_N"/>
</dbReference>
<comment type="caution">
    <text evidence="8">The sequence shown here is derived from an EMBL/GenBank/DDBJ whole genome shotgun (WGS) entry which is preliminary data.</text>
</comment>
<dbReference type="PANTHER" id="PTHR30346">
    <property type="entry name" value="TRANSCRIPTIONAL DUAL REGULATOR HCAR-RELATED"/>
    <property type="match status" value="1"/>
</dbReference>
<keyword evidence="2" id="KW-0805">Transcription regulation</keyword>
<proteinExistence type="inferred from homology"/>
<dbReference type="InterPro" id="IPR036390">
    <property type="entry name" value="WH_DNA-bd_sf"/>
</dbReference>
<evidence type="ECO:0000256" key="6">
    <source>
        <dbReference type="ARBA" id="ARBA00040885"/>
    </source>
</evidence>
<reference evidence="8 9" key="1">
    <citation type="submission" date="2020-09" db="EMBL/GenBank/DDBJ databases">
        <title>Novel species in genus Gordonia.</title>
        <authorList>
            <person name="Zhang G."/>
        </authorList>
    </citation>
    <scope>NUCLEOTIDE SEQUENCE [LARGE SCALE GENOMIC DNA]</scope>
    <source>
        <strain evidence="8 9">ON-33</strain>
    </source>
</reference>
<keyword evidence="5" id="KW-0804">Transcription</keyword>
<comment type="similarity">
    <text evidence="1">Belongs to the LysR transcriptional regulatory family.</text>
</comment>
<dbReference type="PROSITE" id="PS50931">
    <property type="entry name" value="HTH_LYSR"/>
    <property type="match status" value="1"/>
</dbReference>
<evidence type="ECO:0000256" key="4">
    <source>
        <dbReference type="ARBA" id="ARBA00023159"/>
    </source>
</evidence>